<dbReference type="AlphaFoldDB" id="A0A512ALG8"/>
<accession>A0A512ALG8</accession>
<keyword evidence="3" id="KW-1185">Reference proteome</keyword>
<sequence length="261" mass="27959">MLANLVRVIVGGVFAAAMFLSAGTAHAGSLLKEGFSFPEAQSTRIVVFRPDVQVGTLRSTGQDEPNVEWTEAARTNIANEMKSQASALGLKLEFLNDFQGTDAELFDSYRALFVAVSSSVRLHGLFGDRLPTKLEPRTPENPSKRWRMDWTLGPGMSRFADLTGADYGLFFYTHDAYGSAGRKTAMIFAAMWGVAVASGVHEGYAALVNLRTGDVVWFNSDIAMGGDPREAVGATKRVGQLLAGFPGSKPALPAPALAPAR</sequence>
<reference evidence="2 3" key="1">
    <citation type="submission" date="2019-07" db="EMBL/GenBank/DDBJ databases">
        <title>Whole genome shotgun sequence of Novosphingobium sediminis NBRC 106119.</title>
        <authorList>
            <person name="Hosoyama A."/>
            <person name="Uohara A."/>
            <person name="Ohji S."/>
            <person name="Ichikawa N."/>
        </authorList>
    </citation>
    <scope>NUCLEOTIDE SEQUENCE [LARGE SCALE GENOMIC DNA]</scope>
    <source>
        <strain evidence="2 3">NBRC 106119</strain>
    </source>
</reference>
<evidence type="ECO:0000313" key="2">
    <source>
        <dbReference type="EMBL" id="GEO00526.1"/>
    </source>
</evidence>
<feature type="chain" id="PRO_5022217396" description="DUF4136 domain-containing protein" evidence="1">
    <location>
        <begin position="28"/>
        <end position="261"/>
    </location>
</feature>
<dbReference type="Proteomes" id="UP000321464">
    <property type="component" value="Unassembled WGS sequence"/>
</dbReference>
<name>A0A512ALG8_9SPHN</name>
<evidence type="ECO:0000256" key="1">
    <source>
        <dbReference type="SAM" id="SignalP"/>
    </source>
</evidence>
<keyword evidence="1" id="KW-0732">Signal</keyword>
<gene>
    <name evidence="2" type="ORF">NSE01_23580</name>
</gene>
<organism evidence="2 3">
    <name type="scientific">Novosphingobium sediminis</name>
    <dbReference type="NCBI Taxonomy" id="707214"/>
    <lineage>
        <taxon>Bacteria</taxon>
        <taxon>Pseudomonadati</taxon>
        <taxon>Pseudomonadota</taxon>
        <taxon>Alphaproteobacteria</taxon>
        <taxon>Sphingomonadales</taxon>
        <taxon>Sphingomonadaceae</taxon>
        <taxon>Novosphingobium</taxon>
    </lineage>
</organism>
<dbReference type="RefSeq" id="WP_170233828.1">
    <property type="nucleotide sequence ID" value="NZ_BJYR01000015.1"/>
</dbReference>
<dbReference type="EMBL" id="BJYR01000015">
    <property type="protein sequence ID" value="GEO00526.1"/>
    <property type="molecule type" value="Genomic_DNA"/>
</dbReference>
<proteinExistence type="predicted"/>
<comment type="caution">
    <text evidence="2">The sequence shown here is derived from an EMBL/GenBank/DDBJ whole genome shotgun (WGS) entry which is preliminary data.</text>
</comment>
<feature type="signal peptide" evidence="1">
    <location>
        <begin position="1"/>
        <end position="27"/>
    </location>
</feature>
<protein>
    <recommendedName>
        <fullName evidence="4">DUF4136 domain-containing protein</fullName>
    </recommendedName>
</protein>
<evidence type="ECO:0000313" key="3">
    <source>
        <dbReference type="Proteomes" id="UP000321464"/>
    </source>
</evidence>
<evidence type="ECO:0008006" key="4">
    <source>
        <dbReference type="Google" id="ProtNLM"/>
    </source>
</evidence>